<dbReference type="InterPro" id="IPR039877">
    <property type="entry name" value="TMEM131-like"/>
</dbReference>
<evidence type="ECO:0000313" key="3">
    <source>
        <dbReference type="EMBL" id="KAE8703768.1"/>
    </source>
</evidence>
<evidence type="ECO:0000259" key="1">
    <source>
        <dbReference type="Pfam" id="PF12371"/>
    </source>
</evidence>
<reference evidence="3" key="1">
    <citation type="submission" date="2019-09" db="EMBL/GenBank/DDBJ databases">
        <title>Draft genome information of white flower Hibiscus syriacus.</title>
        <authorList>
            <person name="Kim Y.-M."/>
        </authorList>
    </citation>
    <scope>NUCLEOTIDE SEQUENCE [LARGE SCALE GENOMIC DNA]</scope>
    <source>
        <strain evidence="3">YM2019G1</strain>
    </source>
</reference>
<evidence type="ECO:0000313" key="4">
    <source>
        <dbReference type="Proteomes" id="UP000436088"/>
    </source>
</evidence>
<dbReference type="EMBL" id="VEPZ02000996">
    <property type="protein sequence ID" value="KAE8703768.1"/>
    <property type="molecule type" value="Genomic_DNA"/>
</dbReference>
<dbReference type="InterPro" id="IPR056001">
    <property type="entry name" value="DUF7579"/>
</dbReference>
<feature type="domain" description="Transmembrane protein 131-like N-terminal" evidence="1">
    <location>
        <begin position="23"/>
        <end position="101"/>
    </location>
</feature>
<keyword evidence="4" id="KW-1185">Reference proteome</keyword>
<dbReference type="AlphaFoldDB" id="A0A6A3AI90"/>
<dbReference type="GO" id="GO:0016787">
    <property type="term" value="F:hydrolase activity"/>
    <property type="evidence" value="ECO:0007669"/>
    <property type="project" value="UniProtKB-KW"/>
</dbReference>
<dbReference type="PANTHER" id="PTHR22050">
    <property type="entry name" value="RW1 PROTEIN HOMOLOG"/>
    <property type="match status" value="1"/>
</dbReference>
<dbReference type="InterPro" id="IPR022113">
    <property type="entry name" value="TMEM131L_N"/>
</dbReference>
<dbReference type="PANTHER" id="PTHR22050:SF0">
    <property type="entry name" value="TRANSMEMBRANE PROTEIN 131 HOMOLOG"/>
    <property type="match status" value="1"/>
</dbReference>
<proteinExistence type="predicted"/>
<comment type="caution">
    <text evidence="3">The sequence shown here is derived from an EMBL/GenBank/DDBJ whole genome shotgun (WGS) entry which is preliminary data.</text>
</comment>
<protein>
    <submittedName>
        <fullName evidence="3">O-Glycosyl hydrolases family 17 protein</fullName>
    </submittedName>
</protein>
<sequence length="335" mass="37160">MKQRGYQAKFFSRFVFTKHICHPVMDLGHKYLFLPSVGYLTVANTCNDSILHIHEPFSTNLQFYPCNFSEVLLGPGEVASICFEFLPRWAGFTSAHLILQTSSGGFLVQARSFAVESPYEIQPLLGLHISSSQEKSSYDDPASSLSVSLDAMMVPYDRNGVVFVAISLKNSAPYALSVVKISEVANTKVFHIKHMEGLLLFPGAVTRVAVFTCTKLPDENHDSALSVVKDSSMAYKHHSERAKFDNAWIGSFGDSMQLASWTKAAEADELVLQNWKTQGTSGDMTVLDDNELLFPMIQVGSHFSKWITVTNPSKQPVIMQLILNSGEIVDECRSC</sequence>
<accession>A0A6A3AI90</accession>
<evidence type="ECO:0000259" key="2">
    <source>
        <dbReference type="Pfam" id="PF24474"/>
    </source>
</evidence>
<gene>
    <name evidence="3" type="ORF">F3Y22_tig00110462pilonHSYRG00054</name>
</gene>
<dbReference type="Pfam" id="PF24474">
    <property type="entry name" value="DUF7579"/>
    <property type="match status" value="1"/>
</dbReference>
<organism evidence="3 4">
    <name type="scientific">Hibiscus syriacus</name>
    <name type="common">Rose of Sharon</name>
    <dbReference type="NCBI Taxonomy" id="106335"/>
    <lineage>
        <taxon>Eukaryota</taxon>
        <taxon>Viridiplantae</taxon>
        <taxon>Streptophyta</taxon>
        <taxon>Embryophyta</taxon>
        <taxon>Tracheophyta</taxon>
        <taxon>Spermatophyta</taxon>
        <taxon>Magnoliopsida</taxon>
        <taxon>eudicotyledons</taxon>
        <taxon>Gunneridae</taxon>
        <taxon>Pentapetalae</taxon>
        <taxon>rosids</taxon>
        <taxon>malvids</taxon>
        <taxon>Malvales</taxon>
        <taxon>Malvaceae</taxon>
        <taxon>Malvoideae</taxon>
        <taxon>Hibiscus</taxon>
    </lineage>
</organism>
<feature type="domain" description="DUF7579" evidence="2">
    <location>
        <begin position="144"/>
        <end position="227"/>
    </location>
</feature>
<name>A0A6A3AI90_HIBSY</name>
<dbReference type="GO" id="GO:0016020">
    <property type="term" value="C:membrane"/>
    <property type="evidence" value="ECO:0007669"/>
    <property type="project" value="TreeGrafter"/>
</dbReference>
<dbReference type="Proteomes" id="UP000436088">
    <property type="component" value="Unassembled WGS sequence"/>
</dbReference>
<dbReference type="Pfam" id="PF12371">
    <property type="entry name" value="TMEM131_like_N"/>
    <property type="match status" value="1"/>
</dbReference>
<keyword evidence="3" id="KW-0378">Hydrolase</keyword>